<comment type="caution">
    <text evidence="12">The sequence shown here is derived from an EMBL/GenBank/DDBJ whole genome shotgun (WGS) entry which is preliminary data.</text>
</comment>
<evidence type="ECO:0000256" key="2">
    <source>
        <dbReference type="ARBA" id="ARBA00022670"/>
    </source>
</evidence>
<evidence type="ECO:0000256" key="3">
    <source>
        <dbReference type="ARBA" id="ARBA00022723"/>
    </source>
</evidence>
<dbReference type="InterPro" id="IPR024079">
    <property type="entry name" value="MetalloPept_cat_dom_sf"/>
</dbReference>
<dbReference type="InterPro" id="IPR026444">
    <property type="entry name" value="Secre_tail"/>
</dbReference>
<dbReference type="AlphaFoldDB" id="A0A7X9RVN6"/>
<dbReference type="NCBIfam" id="TIGR04183">
    <property type="entry name" value="Por_Secre_tail"/>
    <property type="match status" value="1"/>
</dbReference>
<evidence type="ECO:0000256" key="6">
    <source>
        <dbReference type="ARBA" id="ARBA00022833"/>
    </source>
</evidence>
<evidence type="ECO:0000256" key="7">
    <source>
        <dbReference type="ARBA" id="ARBA00023049"/>
    </source>
</evidence>
<organism evidence="12 13">
    <name type="scientific">Flammeovirga aprica JL-4</name>
    <dbReference type="NCBI Taxonomy" id="694437"/>
    <lineage>
        <taxon>Bacteria</taxon>
        <taxon>Pseudomonadati</taxon>
        <taxon>Bacteroidota</taxon>
        <taxon>Cytophagia</taxon>
        <taxon>Cytophagales</taxon>
        <taxon>Flammeovirgaceae</taxon>
        <taxon>Flammeovirga</taxon>
    </lineage>
</organism>
<feature type="chain" id="PRO_5030511682" evidence="9">
    <location>
        <begin position="24"/>
        <end position="542"/>
    </location>
</feature>
<dbReference type="InterPro" id="IPR008754">
    <property type="entry name" value="Peptidase_M43"/>
</dbReference>
<dbReference type="Pfam" id="PF05572">
    <property type="entry name" value="Peptidase_M43"/>
    <property type="match status" value="1"/>
</dbReference>
<reference evidence="12 13" key="1">
    <citation type="submission" date="2020-04" db="EMBL/GenBank/DDBJ databases">
        <title>Flammeovirga sp. SR4, a novel species isolated from seawater.</title>
        <authorList>
            <person name="Wang X."/>
        </authorList>
    </citation>
    <scope>NUCLEOTIDE SEQUENCE [LARGE SCALE GENOMIC DNA]</scope>
    <source>
        <strain evidence="12 13">ATCC 23126</strain>
    </source>
</reference>
<accession>A0A7X9RVN6</accession>
<evidence type="ECO:0000259" key="10">
    <source>
        <dbReference type="Pfam" id="PF05572"/>
    </source>
</evidence>
<dbReference type="GO" id="GO:0046872">
    <property type="term" value="F:metal ion binding"/>
    <property type="evidence" value="ECO:0007669"/>
    <property type="project" value="UniProtKB-KW"/>
</dbReference>
<gene>
    <name evidence="12" type="ORF">HHU12_16045</name>
</gene>
<keyword evidence="7" id="KW-0482">Metalloprotease</keyword>
<dbReference type="Pfam" id="PF18962">
    <property type="entry name" value="Por_Secre_tail"/>
    <property type="match status" value="1"/>
</dbReference>
<sequence length="542" mass="60731">MLSINKIQLAFCAFFFTAFTVNGQTQRPVRQCSSGTHTHTPVTQFRTTPYLSQAKIKKTNRTTLLNLPVVVHIVHRSNESIDTGNNLSYDQIMSQINATNKDLKLENPNKEQTLQEFQNSISKLNIELKMAIYDPNGNELEEPGVNRIVGSGGYSSIQANRLISENIWNPEKYLNIWVIPLSSGDLGYAFFPNYLEFADGIVGSGEIASNTIDGVVIDPNFFGSNEFKTYDNLRAPYDLGRTLTHELGHYFGLLHIWGTGGNSSCAVDDQGEYLNHDFCDDTPHISSNHASGSITVCDGTNSNVTTYLCETEKFNSAQYQNFMDYTDDACMTMFSLDQKARVDIVMDSAPQRATLNADSPTGTINLNATQGKDFHALTWTLEDVDNAKAIIVEKQIDNEGYQIISPALSLTTDSYNYYYDPSEVSKKISYRVYLINNNAYSYPSNQIYIQDGVVGIRPPAVDSSFTIFPNPSEGIFTFNPSEYMHQQGVVEVLSIYGKKILTKYIYDKNNTVSIDLSSQPRGTYIMLLRSDKGTYTQRCIKR</sequence>
<dbReference type="GO" id="GO:0006508">
    <property type="term" value="P:proteolysis"/>
    <property type="evidence" value="ECO:0007669"/>
    <property type="project" value="UniProtKB-KW"/>
</dbReference>
<dbReference type="PANTHER" id="PTHR47466">
    <property type="match status" value="1"/>
</dbReference>
<dbReference type="GO" id="GO:0008237">
    <property type="term" value="F:metallopeptidase activity"/>
    <property type="evidence" value="ECO:0007669"/>
    <property type="project" value="UniProtKB-KW"/>
</dbReference>
<dbReference type="RefSeq" id="WP_169657764.1">
    <property type="nucleotide sequence ID" value="NZ_JABANE010000042.1"/>
</dbReference>
<evidence type="ECO:0000256" key="5">
    <source>
        <dbReference type="ARBA" id="ARBA00022801"/>
    </source>
</evidence>
<dbReference type="EMBL" id="JABANE010000042">
    <property type="protein sequence ID" value="NME69489.1"/>
    <property type="molecule type" value="Genomic_DNA"/>
</dbReference>
<evidence type="ECO:0000313" key="12">
    <source>
        <dbReference type="EMBL" id="NME69489.1"/>
    </source>
</evidence>
<evidence type="ECO:0000313" key="13">
    <source>
        <dbReference type="Proteomes" id="UP000576082"/>
    </source>
</evidence>
<keyword evidence="2" id="KW-0645">Protease</keyword>
<feature type="domain" description="Peptidase M43 pregnancy-associated plasma-A" evidence="10">
    <location>
        <begin position="160"/>
        <end position="344"/>
    </location>
</feature>
<proteinExistence type="inferred from homology"/>
<dbReference type="Proteomes" id="UP000576082">
    <property type="component" value="Unassembled WGS sequence"/>
</dbReference>
<keyword evidence="8" id="KW-1015">Disulfide bond</keyword>
<evidence type="ECO:0000256" key="1">
    <source>
        <dbReference type="ARBA" id="ARBA00008721"/>
    </source>
</evidence>
<keyword evidence="4 9" id="KW-0732">Signal</keyword>
<keyword evidence="5" id="KW-0378">Hydrolase</keyword>
<dbReference type="Gene3D" id="3.40.390.10">
    <property type="entry name" value="Collagenase (Catalytic Domain)"/>
    <property type="match status" value="1"/>
</dbReference>
<feature type="signal peptide" evidence="9">
    <location>
        <begin position="1"/>
        <end position="23"/>
    </location>
</feature>
<evidence type="ECO:0000256" key="8">
    <source>
        <dbReference type="ARBA" id="ARBA00023157"/>
    </source>
</evidence>
<keyword evidence="3" id="KW-0479">Metal-binding</keyword>
<keyword evidence="13" id="KW-1185">Reference proteome</keyword>
<keyword evidence="6" id="KW-0862">Zinc</keyword>
<dbReference type="PANTHER" id="PTHR47466:SF1">
    <property type="entry name" value="METALLOPROTEASE MEP1 (AFU_ORTHOLOGUE AFUA_1G07730)-RELATED"/>
    <property type="match status" value="1"/>
</dbReference>
<evidence type="ECO:0000259" key="11">
    <source>
        <dbReference type="Pfam" id="PF18962"/>
    </source>
</evidence>
<protein>
    <submittedName>
        <fullName evidence="12">T9SS type A sorting domain-containing protein</fullName>
    </submittedName>
</protein>
<name>A0A7X9RVN6_9BACT</name>
<dbReference type="SUPFAM" id="SSF55486">
    <property type="entry name" value="Metalloproteases ('zincins'), catalytic domain"/>
    <property type="match status" value="1"/>
</dbReference>
<evidence type="ECO:0000256" key="4">
    <source>
        <dbReference type="ARBA" id="ARBA00022729"/>
    </source>
</evidence>
<feature type="domain" description="Secretion system C-terminal sorting" evidence="11">
    <location>
        <begin position="467"/>
        <end position="540"/>
    </location>
</feature>
<comment type="similarity">
    <text evidence="1">Belongs to the peptidase M43B family.</text>
</comment>
<evidence type="ECO:0000256" key="9">
    <source>
        <dbReference type="SAM" id="SignalP"/>
    </source>
</evidence>